<proteinExistence type="predicted"/>
<dbReference type="EMBL" id="ABLK01000485">
    <property type="protein sequence ID" value="EDT37386.1"/>
    <property type="molecule type" value="Genomic_DNA"/>
</dbReference>
<dbReference type="AlphaFoldDB" id="B1TGC1"/>
<dbReference type="InterPro" id="IPR025668">
    <property type="entry name" value="Tnp_DDE_dom"/>
</dbReference>
<dbReference type="PANTHER" id="PTHR34631">
    <property type="match status" value="1"/>
</dbReference>
<dbReference type="InterPro" id="IPR053520">
    <property type="entry name" value="Transposase_Tn903"/>
</dbReference>
<evidence type="ECO:0000259" key="1">
    <source>
        <dbReference type="Pfam" id="PF13737"/>
    </source>
</evidence>
<protein>
    <submittedName>
        <fullName evidence="2">Transposase IS4 family protein</fullName>
    </submittedName>
</protein>
<reference evidence="2 3" key="1">
    <citation type="submission" date="2008-03" db="EMBL/GenBank/DDBJ databases">
        <title>Sequencing of the draft genome and assembly of Burkholderia ambifaria MEX-5.</title>
        <authorList>
            <consortium name="US DOE Joint Genome Institute (JGI-PGF)"/>
            <person name="Copeland A."/>
            <person name="Lucas S."/>
            <person name="Lapidus A."/>
            <person name="Glavina del Rio T."/>
            <person name="Dalin E."/>
            <person name="Tice H."/>
            <person name="Bruce D."/>
            <person name="Goodwin L."/>
            <person name="Pitluck S."/>
            <person name="Larimer F."/>
            <person name="Land M.L."/>
            <person name="Hauser L."/>
            <person name="Tiedje J."/>
            <person name="Richardson P."/>
        </authorList>
    </citation>
    <scope>NUCLEOTIDE SEQUENCE [LARGE SCALE GENOMIC DNA]</scope>
    <source>
        <strain evidence="2 3">MEX-5</strain>
    </source>
</reference>
<dbReference type="Proteomes" id="UP000004814">
    <property type="component" value="Unassembled WGS sequence"/>
</dbReference>
<evidence type="ECO:0000313" key="2">
    <source>
        <dbReference type="EMBL" id="EDT37386.1"/>
    </source>
</evidence>
<accession>B1TGC1</accession>
<dbReference type="Pfam" id="PF13737">
    <property type="entry name" value="DDE_Tnp_1_5"/>
    <property type="match status" value="1"/>
</dbReference>
<sequence length="351" mass="39782">MVSDVRHESVWLRWRCCINRARPRSVDVYAQQPVGFPCYRFGFLRRFLLFGFEKMRRDKGKTSEPKARYRVKSWSAYNTGLINRGNVTMWIDEATLAEVPEAEPMRGRPRLYSDALIQALLGIKTVFRLPLRALQGFAQSLRKLTFATLPVPNYTTLSRRAQTLAVQLPVVGDGEPSHLVVDSTRVKVYGEGEWNVRQHGYSKRRTWRKVHLGLDPNTGQVRAALMTHQDVSDGDVLAELLDQIPGNELLDVIGGDGAYDTKPCHATIVACGATPSIPPREGAAHWSPNTCGATWRNDAVDVIEVIEVISRVSRREWKKDSGYHRRSLAENAMYRFKTLTGNCLWARRTES</sequence>
<dbReference type="InterPro" id="IPR053172">
    <property type="entry name" value="Tn903_transposase"/>
</dbReference>
<evidence type="ECO:0000313" key="3">
    <source>
        <dbReference type="Proteomes" id="UP000004814"/>
    </source>
</evidence>
<dbReference type="PANTHER" id="PTHR34631:SF3">
    <property type="entry name" value="ISSOD12 TRANSPOSASE TNPA_ISSOD12"/>
    <property type="match status" value="1"/>
</dbReference>
<dbReference type="PATRIC" id="fig|396597.7.peg.490"/>
<dbReference type="NCBIfam" id="NF033579">
    <property type="entry name" value="transpos_IS5_2"/>
    <property type="match status" value="1"/>
</dbReference>
<organism evidence="2 3">
    <name type="scientific">Burkholderia ambifaria MEX-5</name>
    <dbReference type="NCBI Taxonomy" id="396597"/>
    <lineage>
        <taxon>Bacteria</taxon>
        <taxon>Pseudomonadati</taxon>
        <taxon>Pseudomonadota</taxon>
        <taxon>Betaproteobacteria</taxon>
        <taxon>Burkholderiales</taxon>
        <taxon>Burkholderiaceae</taxon>
        <taxon>Burkholderia</taxon>
        <taxon>Burkholderia cepacia complex</taxon>
    </lineage>
</organism>
<comment type="caution">
    <text evidence="2">The sequence shown here is derived from an EMBL/GenBank/DDBJ whole genome shotgun (WGS) entry which is preliminary data.</text>
</comment>
<gene>
    <name evidence="2" type="ORF">BamMEX5DRAFT_6837</name>
</gene>
<name>B1TGC1_9BURK</name>
<feature type="domain" description="Transposase DDE" evidence="1">
    <location>
        <begin position="82"/>
        <end position="191"/>
    </location>
</feature>